<evidence type="ECO:0000256" key="2">
    <source>
        <dbReference type="ARBA" id="ARBA00022679"/>
    </source>
</evidence>
<feature type="domain" description="Hexokinase C-terminal" evidence="9">
    <location>
        <begin position="262"/>
        <end position="544"/>
    </location>
</feature>
<keyword evidence="5 6" id="KW-0067">ATP-binding</keyword>
<dbReference type="PANTHER" id="PTHR19443">
    <property type="entry name" value="HEXOKINASE"/>
    <property type="match status" value="1"/>
</dbReference>
<reference evidence="10" key="1">
    <citation type="submission" date="2022-10" db="EMBL/GenBank/DDBJ databases">
        <title>Culturing micro-colonial fungi from biological soil crusts in the Mojave desert and describing Neophaeococcomyces mojavensis, and introducing the new genera and species Taxawa tesnikishii.</title>
        <authorList>
            <person name="Kurbessoian T."/>
            <person name="Stajich J.E."/>
        </authorList>
    </citation>
    <scope>NUCLEOTIDE SEQUENCE</scope>
    <source>
        <strain evidence="10">TK_1</strain>
    </source>
</reference>
<evidence type="ECO:0000259" key="8">
    <source>
        <dbReference type="Pfam" id="PF00349"/>
    </source>
</evidence>
<feature type="domain" description="Hexokinase N-terminal" evidence="8">
    <location>
        <begin position="26"/>
        <end position="250"/>
    </location>
</feature>
<accession>A0ABQ9P8H8</accession>
<keyword evidence="11" id="KW-1185">Reference proteome</keyword>
<dbReference type="PROSITE" id="PS51748">
    <property type="entry name" value="HEXOKINASE_2"/>
    <property type="match status" value="1"/>
</dbReference>
<dbReference type="Gene3D" id="3.40.367.20">
    <property type="match status" value="1"/>
</dbReference>
<organism evidence="10 11">
    <name type="scientific">Coniosporium apollinis</name>
    <dbReference type="NCBI Taxonomy" id="61459"/>
    <lineage>
        <taxon>Eukaryota</taxon>
        <taxon>Fungi</taxon>
        <taxon>Dikarya</taxon>
        <taxon>Ascomycota</taxon>
        <taxon>Pezizomycotina</taxon>
        <taxon>Dothideomycetes</taxon>
        <taxon>Dothideomycetes incertae sedis</taxon>
        <taxon>Coniosporium</taxon>
    </lineage>
</organism>
<dbReference type="InterPro" id="IPR001312">
    <property type="entry name" value="Hexokinase"/>
</dbReference>
<dbReference type="InterPro" id="IPR022673">
    <property type="entry name" value="Hexokinase_C"/>
</dbReference>
<dbReference type="Gene3D" id="3.30.420.40">
    <property type="match status" value="1"/>
</dbReference>
<evidence type="ECO:0000256" key="5">
    <source>
        <dbReference type="ARBA" id="ARBA00022840"/>
    </source>
</evidence>
<name>A0ABQ9P8H8_9PEZI</name>
<keyword evidence="3 6" id="KW-0547">Nucleotide-binding</keyword>
<dbReference type="InterPro" id="IPR022672">
    <property type="entry name" value="Hexokinase_N"/>
</dbReference>
<proteinExistence type="inferred from homology"/>
<comment type="similarity">
    <text evidence="1 6">Belongs to the hexokinase family.</text>
</comment>
<keyword evidence="2 6" id="KW-0808">Transferase</keyword>
<dbReference type="EC" id="2.7.1.-" evidence="6"/>
<dbReference type="Pfam" id="PF03727">
    <property type="entry name" value="Hexokinase_2"/>
    <property type="match status" value="1"/>
</dbReference>
<gene>
    <name evidence="10" type="ORF">H2201_000458</name>
</gene>
<evidence type="ECO:0000259" key="9">
    <source>
        <dbReference type="Pfam" id="PF03727"/>
    </source>
</evidence>
<keyword evidence="6" id="KW-0324">Glycolysis</keyword>
<evidence type="ECO:0000256" key="4">
    <source>
        <dbReference type="ARBA" id="ARBA00022777"/>
    </source>
</evidence>
<evidence type="ECO:0000313" key="10">
    <source>
        <dbReference type="EMBL" id="KAJ9669591.1"/>
    </source>
</evidence>
<dbReference type="Pfam" id="PF00349">
    <property type="entry name" value="Hexokinase_1"/>
    <property type="match status" value="1"/>
</dbReference>
<dbReference type="InterPro" id="IPR043129">
    <property type="entry name" value="ATPase_NBD"/>
</dbReference>
<sequence>MEYLRYPEYTGEALEQVLEPLTWLINDKKLHILACLYAETFADLAKESEEHFLPTPVTKLPTGKEKGKFLAIDVGGTNLRVGFVELLGNDGTTASEGNVPGVAQIRRSHEKAWPIEEHLKMDQAEDLFAWIGDCIAEVITDAMNAGVDDLGDEIALGITFSFPMKQDSLSEATLMPMGKGFAITSDVNLGNMLLSGYARHFEERTTNGDAQAENGSTEPSTKRRKVSKLPKLRVAAITNDTVATFASLAYAFKSAPNSRAAMGLIVGTGCNATIPMKLKALSDAKRQSVRLPDGADPEETKIVINTEWTIKGTDLPLDSIGMKTYWDEALDKASDAPGFQPFEYMTAGRYLGELVRLVMVDFMGRRGGGKDMPTALKEKNSISTTFLATVVAQDDDGLLYSKLDEMFPAPSKKSNFEWSVERVEMLRGVTRAVQVRSSALIAAATVGLLACVGEIDLEDPEAKGPGFSRHGNGDPTEGIDVSGATEELVVGYTGGTISRYPGFLETCQNWIDNLVSKGSPKNANKRVVLREATDGGIIGAAVLAGTTLNGS</sequence>
<comment type="caution">
    <text evidence="10">The sequence shown here is derived from an EMBL/GenBank/DDBJ whole genome shotgun (WGS) entry which is preliminary data.</text>
</comment>
<evidence type="ECO:0000256" key="6">
    <source>
        <dbReference type="RuleBase" id="RU362007"/>
    </source>
</evidence>
<evidence type="ECO:0000256" key="3">
    <source>
        <dbReference type="ARBA" id="ARBA00022741"/>
    </source>
</evidence>
<feature type="region of interest" description="Disordered" evidence="7">
    <location>
        <begin position="204"/>
        <end position="226"/>
    </location>
</feature>
<evidence type="ECO:0000256" key="7">
    <source>
        <dbReference type="SAM" id="MobiDB-lite"/>
    </source>
</evidence>
<dbReference type="Proteomes" id="UP001172684">
    <property type="component" value="Unassembled WGS sequence"/>
</dbReference>
<protein>
    <recommendedName>
        <fullName evidence="6">Phosphotransferase</fullName>
        <ecNumber evidence="6">2.7.1.-</ecNumber>
    </recommendedName>
</protein>
<dbReference type="PRINTS" id="PR00475">
    <property type="entry name" value="HEXOKINASE"/>
</dbReference>
<evidence type="ECO:0000313" key="11">
    <source>
        <dbReference type="Proteomes" id="UP001172684"/>
    </source>
</evidence>
<dbReference type="PANTHER" id="PTHR19443:SF29">
    <property type="entry name" value="PHOSPHOTRANSFERASE"/>
    <property type="match status" value="1"/>
</dbReference>
<dbReference type="CDD" id="cd24000">
    <property type="entry name" value="ASKHA_NBD_HK"/>
    <property type="match status" value="1"/>
</dbReference>
<feature type="compositionally biased region" description="Polar residues" evidence="7">
    <location>
        <begin position="207"/>
        <end position="219"/>
    </location>
</feature>
<dbReference type="EMBL" id="JAPDRL010000002">
    <property type="protein sequence ID" value="KAJ9669591.1"/>
    <property type="molecule type" value="Genomic_DNA"/>
</dbReference>
<evidence type="ECO:0000256" key="1">
    <source>
        <dbReference type="ARBA" id="ARBA00009225"/>
    </source>
</evidence>
<dbReference type="SUPFAM" id="SSF53067">
    <property type="entry name" value="Actin-like ATPase domain"/>
    <property type="match status" value="2"/>
</dbReference>
<keyword evidence="4 6" id="KW-0418">Kinase</keyword>